<keyword evidence="6" id="KW-0325">Glycoprotein</keyword>
<name>A0AAE0XC23_9PEZI</name>
<dbReference type="AlphaFoldDB" id="A0AAE0XC23"/>
<dbReference type="PANTHER" id="PTHR33365">
    <property type="entry name" value="YALI0B05434P"/>
    <property type="match status" value="1"/>
</dbReference>
<evidence type="ECO:0000256" key="7">
    <source>
        <dbReference type="ARBA" id="ARBA00035112"/>
    </source>
</evidence>
<protein>
    <recommendedName>
        <fullName evidence="10">Tat pathway signal sequence</fullName>
    </recommendedName>
</protein>
<evidence type="ECO:0000256" key="3">
    <source>
        <dbReference type="ARBA" id="ARBA00022989"/>
    </source>
</evidence>
<organism evidence="8 9">
    <name type="scientific">Podospora appendiculata</name>
    <dbReference type="NCBI Taxonomy" id="314037"/>
    <lineage>
        <taxon>Eukaryota</taxon>
        <taxon>Fungi</taxon>
        <taxon>Dikarya</taxon>
        <taxon>Ascomycota</taxon>
        <taxon>Pezizomycotina</taxon>
        <taxon>Sordariomycetes</taxon>
        <taxon>Sordariomycetidae</taxon>
        <taxon>Sordariales</taxon>
        <taxon>Podosporaceae</taxon>
        <taxon>Podospora</taxon>
    </lineage>
</organism>
<keyword evidence="4" id="KW-0843">Virulence</keyword>
<dbReference type="Pfam" id="PF11807">
    <property type="entry name" value="UstYa"/>
    <property type="match status" value="1"/>
</dbReference>
<keyword evidence="3" id="KW-1133">Transmembrane helix</keyword>
<reference evidence="8" key="1">
    <citation type="journal article" date="2023" name="Mol. Phylogenet. Evol.">
        <title>Genome-scale phylogeny and comparative genomics of the fungal order Sordariales.</title>
        <authorList>
            <person name="Hensen N."/>
            <person name="Bonometti L."/>
            <person name="Westerberg I."/>
            <person name="Brannstrom I.O."/>
            <person name="Guillou S."/>
            <person name="Cros-Aarteil S."/>
            <person name="Calhoun S."/>
            <person name="Haridas S."/>
            <person name="Kuo A."/>
            <person name="Mondo S."/>
            <person name="Pangilinan J."/>
            <person name="Riley R."/>
            <person name="LaButti K."/>
            <person name="Andreopoulos B."/>
            <person name="Lipzen A."/>
            <person name="Chen C."/>
            <person name="Yan M."/>
            <person name="Daum C."/>
            <person name="Ng V."/>
            <person name="Clum A."/>
            <person name="Steindorff A."/>
            <person name="Ohm R.A."/>
            <person name="Martin F."/>
            <person name="Silar P."/>
            <person name="Natvig D.O."/>
            <person name="Lalanne C."/>
            <person name="Gautier V."/>
            <person name="Ament-Velasquez S.L."/>
            <person name="Kruys A."/>
            <person name="Hutchinson M.I."/>
            <person name="Powell A.J."/>
            <person name="Barry K."/>
            <person name="Miller A.N."/>
            <person name="Grigoriev I.V."/>
            <person name="Debuchy R."/>
            <person name="Gladieux P."/>
            <person name="Hiltunen Thoren M."/>
            <person name="Johannesson H."/>
        </authorList>
    </citation>
    <scope>NUCLEOTIDE SEQUENCE</scope>
    <source>
        <strain evidence="8">CBS 314.62</strain>
    </source>
</reference>
<gene>
    <name evidence="8" type="ORF">B0T22DRAFT_481085</name>
</gene>
<evidence type="ECO:0008006" key="10">
    <source>
        <dbReference type="Google" id="ProtNLM"/>
    </source>
</evidence>
<comment type="subcellular location">
    <subcellularLocation>
        <location evidence="1">Membrane</location>
        <topology evidence="1">Single-pass membrane protein</topology>
    </subcellularLocation>
</comment>
<dbReference type="InterPro" id="IPR021765">
    <property type="entry name" value="UstYa-like"/>
</dbReference>
<reference evidence="8" key="2">
    <citation type="submission" date="2023-06" db="EMBL/GenBank/DDBJ databases">
        <authorList>
            <consortium name="Lawrence Berkeley National Laboratory"/>
            <person name="Haridas S."/>
            <person name="Hensen N."/>
            <person name="Bonometti L."/>
            <person name="Westerberg I."/>
            <person name="Brannstrom I.O."/>
            <person name="Guillou S."/>
            <person name="Cros-Aarteil S."/>
            <person name="Calhoun S."/>
            <person name="Kuo A."/>
            <person name="Mondo S."/>
            <person name="Pangilinan J."/>
            <person name="Riley R."/>
            <person name="Labutti K."/>
            <person name="Andreopoulos B."/>
            <person name="Lipzen A."/>
            <person name="Chen C."/>
            <person name="Yanf M."/>
            <person name="Daum C."/>
            <person name="Ng V."/>
            <person name="Clum A."/>
            <person name="Steindorff A."/>
            <person name="Ohm R."/>
            <person name="Martin F."/>
            <person name="Silar P."/>
            <person name="Natvig D."/>
            <person name="Lalanne C."/>
            <person name="Gautier V."/>
            <person name="Ament-Velasquez S.L."/>
            <person name="Kruys A."/>
            <person name="Hutchinson M.I."/>
            <person name="Powell A.J."/>
            <person name="Barry K."/>
            <person name="Miller A.N."/>
            <person name="Grigoriev I.V."/>
            <person name="Debuchy R."/>
            <person name="Gladieux P."/>
            <person name="Thoren M.H."/>
            <person name="Johannesson H."/>
        </authorList>
    </citation>
    <scope>NUCLEOTIDE SEQUENCE</scope>
    <source>
        <strain evidence="8">CBS 314.62</strain>
    </source>
</reference>
<sequence>MSATRDSYSDLTVESLPFLHDDNDSNPETKRRPALLTISSDKAVWSPASTALEYQAKTTDGMLHGNKFTGPPTPRTDAAWTNLTRGVNIKLSSAEMRRLGYSSLAMRDGSGYLGSLGVYHQLHCVKRLRRWLYKEHYYANATAEDLGERFAHTEHCLETLRQAIMCHGDVGVIPFEWLHDPDRDTYEPTTQMGALHTCVKWEKLSRWAVERRVDLFDEDLLVRPQGGR</sequence>
<dbReference type="GO" id="GO:0043386">
    <property type="term" value="P:mycotoxin biosynthetic process"/>
    <property type="evidence" value="ECO:0007669"/>
    <property type="project" value="InterPro"/>
</dbReference>
<comment type="caution">
    <text evidence="8">The sequence shown here is derived from an EMBL/GenBank/DDBJ whole genome shotgun (WGS) entry which is preliminary data.</text>
</comment>
<evidence type="ECO:0000313" key="9">
    <source>
        <dbReference type="Proteomes" id="UP001270362"/>
    </source>
</evidence>
<accession>A0AAE0XC23</accession>
<evidence type="ECO:0000256" key="6">
    <source>
        <dbReference type="ARBA" id="ARBA00023180"/>
    </source>
</evidence>
<keyword evidence="2" id="KW-0812">Transmembrane</keyword>
<proteinExistence type="inferred from homology"/>
<evidence type="ECO:0000313" key="8">
    <source>
        <dbReference type="EMBL" id="KAK3689901.1"/>
    </source>
</evidence>
<dbReference type="GO" id="GO:0016020">
    <property type="term" value="C:membrane"/>
    <property type="evidence" value="ECO:0007669"/>
    <property type="project" value="UniProtKB-SubCell"/>
</dbReference>
<evidence type="ECO:0000256" key="1">
    <source>
        <dbReference type="ARBA" id="ARBA00004167"/>
    </source>
</evidence>
<comment type="similarity">
    <text evidence="7">Belongs to the ustYa family.</text>
</comment>
<dbReference type="EMBL" id="JAULSO010000002">
    <property type="protein sequence ID" value="KAK3689901.1"/>
    <property type="molecule type" value="Genomic_DNA"/>
</dbReference>
<evidence type="ECO:0000256" key="5">
    <source>
        <dbReference type="ARBA" id="ARBA00023136"/>
    </source>
</evidence>
<evidence type="ECO:0000256" key="4">
    <source>
        <dbReference type="ARBA" id="ARBA00023026"/>
    </source>
</evidence>
<keyword evidence="9" id="KW-1185">Reference proteome</keyword>
<dbReference type="Proteomes" id="UP001270362">
    <property type="component" value="Unassembled WGS sequence"/>
</dbReference>
<evidence type="ECO:0000256" key="2">
    <source>
        <dbReference type="ARBA" id="ARBA00022692"/>
    </source>
</evidence>
<keyword evidence="5" id="KW-0472">Membrane</keyword>
<dbReference type="PANTHER" id="PTHR33365:SF7">
    <property type="entry name" value="TAT PATHWAY SIGNAL SEQUENCE"/>
    <property type="match status" value="1"/>
</dbReference>